<dbReference type="InterPro" id="IPR050538">
    <property type="entry name" value="MAP_kinase_kinase_kinase"/>
</dbReference>
<dbReference type="AlphaFoldDB" id="A0AA38F6A0"/>
<dbReference type="SUPFAM" id="SSF56112">
    <property type="entry name" value="Protein kinase-like (PK-like)"/>
    <property type="match status" value="1"/>
</dbReference>
<comment type="catalytic activity">
    <reaction evidence="7">
        <text>L-threonyl-[protein] + ATP = O-phospho-L-threonyl-[protein] + ADP + H(+)</text>
        <dbReference type="Rhea" id="RHEA:46608"/>
        <dbReference type="Rhea" id="RHEA-COMP:11060"/>
        <dbReference type="Rhea" id="RHEA-COMP:11605"/>
        <dbReference type="ChEBI" id="CHEBI:15378"/>
        <dbReference type="ChEBI" id="CHEBI:30013"/>
        <dbReference type="ChEBI" id="CHEBI:30616"/>
        <dbReference type="ChEBI" id="CHEBI:61977"/>
        <dbReference type="ChEBI" id="CHEBI:456216"/>
        <dbReference type="EC" id="2.7.11.25"/>
    </reaction>
</comment>
<keyword evidence="4 9" id="KW-0547">Nucleotide-binding</keyword>
<dbReference type="InterPro" id="IPR011009">
    <property type="entry name" value="Kinase-like_dom_sf"/>
</dbReference>
<protein>
    <recommendedName>
        <fullName evidence="2">mitogen-activated protein kinase kinase kinase</fullName>
        <ecNumber evidence="2">2.7.11.25</ecNumber>
    </recommendedName>
</protein>
<evidence type="ECO:0000256" key="10">
    <source>
        <dbReference type="SAM" id="MobiDB-lite"/>
    </source>
</evidence>
<evidence type="ECO:0000256" key="8">
    <source>
        <dbReference type="ARBA" id="ARBA00048329"/>
    </source>
</evidence>
<comment type="caution">
    <text evidence="12">The sequence shown here is derived from an EMBL/GenBank/DDBJ whole genome shotgun (WGS) entry which is preliminary data.</text>
</comment>
<dbReference type="FunFam" id="1.10.510.10:FF:000186">
    <property type="entry name" value="Mitogen-activated protein kinase kinase kinase"/>
    <property type="match status" value="1"/>
</dbReference>
<dbReference type="InterPro" id="IPR000719">
    <property type="entry name" value="Prot_kinase_dom"/>
</dbReference>
<sequence length="663" mass="72552">MRVCVSEQSQNNAFWETKPYPETALFGSGHCSSPGSGYNSGHNSMGGDMVGQPFWQQSRGSREYSPVPSLRMTSGPSSRVLSGAVTPLHPRAVGVGPESPTSWLEEGQHTGRHFPLPPLSISNSSPFAASGSASSSSSAVPRSPGRADNPPSPGSRWKKGKLLGRGTFGHVYAGLNNETGKMCAMKEVTMLSDDPKSKESVKQLVQEIALLSRLSHKNIVQYYGSEMIADKLYIYLEYVSGGSIHKLLQEFGKFDEPIIRSYSRQILAGLAYLHNKNTVHRDIKGANILVDPNGQVKVADFGMAKHITAQSCPLSFKGSPYWMAPEVIKNSNGYNLAVDIWSLGCTVLEMATAKPPWSQYEGIAAMFKIGNSKELPTIPDYLSEEGKDFLRLCLQRNPTNRPSAEHLLEHPFVKYAEPYVKLDIATQYSEVLPSTNNADRPMPQFSNPLSLTASLAMFFIGSKSKFACGVLAKSKSLEYRTSSLACHILLSDWCGALLNICNCNVFGVYVLQMHAWPLHDTACLVKIPAGVRLGLIRFAKLRYRGCPGYGLPCLGLAGYVSKMYPQHFRTCTCIGYVSDLFGGLSALPGGGCQGVSIETQRAFVGSCEVSNLKLPSTTCLMWNVLVCGRLVAFKEGLFEQRRDILQLRDVQRQSIRPKHPGQV</sequence>
<evidence type="ECO:0000256" key="3">
    <source>
        <dbReference type="ARBA" id="ARBA00022679"/>
    </source>
</evidence>
<comment type="catalytic activity">
    <reaction evidence="8">
        <text>L-seryl-[protein] + ATP = O-phospho-L-seryl-[protein] + ADP + H(+)</text>
        <dbReference type="Rhea" id="RHEA:17989"/>
        <dbReference type="Rhea" id="RHEA-COMP:9863"/>
        <dbReference type="Rhea" id="RHEA-COMP:11604"/>
        <dbReference type="ChEBI" id="CHEBI:15378"/>
        <dbReference type="ChEBI" id="CHEBI:29999"/>
        <dbReference type="ChEBI" id="CHEBI:30616"/>
        <dbReference type="ChEBI" id="CHEBI:83421"/>
        <dbReference type="ChEBI" id="CHEBI:456216"/>
        <dbReference type="EC" id="2.7.11.25"/>
    </reaction>
</comment>
<keyword evidence="13" id="KW-1185">Reference proteome</keyword>
<dbReference type="PANTHER" id="PTHR48016">
    <property type="entry name" value="MAP KINASE KINASE KINASE SSK2-RELATED-RELATED"/>
    <property type="match status" value="1"/>
</dbReference>
<feature type="compositionally biased region" description="Polar residues" evidence="10">
    <location>
        <begin position="71"/>
        <end position="80"/>
    </location>
</feature>
<dbReference type="GO" id="GO:0004709">
    <property type="term" value="F:MAP kinase kinase kinase activity"/>
    <property type="evidence" value="ECO:0007669"/>
    <property type="project" value="UniProtKB-EC"/>
</dbReference>
<evidence type="ECO:0000256" key="6">
    <source>
        <dbReference type="ARBA" id="ARBA00022840"/>
    </source>
</evidence>
<dbReference type="InterPro" id="IPR017441">
    <property type="entry name" value="Protein_kinase_ATP_BS"/>
</dbReference>
<evidence type="ECO:0000313" key="12">
    <source>
        <dbReference type="EMBL" id="KAH9294084.1"/>
    </source>
</evidence>
<proteinExistence type="inferred from homology"/>
<dbReference type="Gene3D" id="1.10.510.10">
    <property type="entry name" value="Transferase(Phosphotransferase) domain 1"/>
    <property type="match status" value="1"/>
</dbReference>
<gene>
    <name evidence="12" type="ORF">KI387_040710</name>
</gene>
<feature type="region of interest" description="Disordered" evidence="10">
    <location>
        <begin position="58"/>
        <end position="161"/>
    </location>
</feature>
<dbReference type="PANTHER" id="PTHR48016:SF17">
    <property type="entry name" value="MITOGEN-ACTIVATED PROTEIN KINASE KINASE KINASE YODA"/>
    <property type="match status" value="1"/>
</dbReference>
<dbReference type="CDD" id="cd06632">
    <property type="entry name" value="STKc_MEKK1_plant"/>
    <property type="match status" value="1"/>
</dbReference>
<name>A0AA38F6A0_TAXCH</name>
<dbReference type="SMART" id="SM00220">
    <property type="entry name" value="S_TKc"/>
    <property type="match status" value="1"/>
</dbReference>
<feature type="non-terminal residue" evidence="12">
    <location>
        <position position="663"/>
    </location>
</feature>
<reference evidence="12 13" key="1">
    <citation type="journal article" date="2021" name="Nat. Plants">
        <title>The Taxus genome provides insights into paclitaxel biosynthesis.</title>
        <authorList>
            <person name="Xiong X."/>
            <person name="Gou J."/>
            <person name="Liao Q."/>
            <person name="Li Y."/>
            <person name="Zhou Q."/>
            <person name="Bi G."/>
            <person name="Li C."/>
            <person name="Du R."/>
            <person name="Wang X."/>
            <person name="Sun T."/>
            <person name="Guo L."/>
            <person name="Liang H."/>
            <person name="Lu P."/>
            <person name="Wu Y."/>
            <person name="Zhang Z."/>
            <person name="Ro D.K."/>
            <person name="Shang Y."/>
            <person name="Huang S."/>
            <person name="Yan J."/>
        </authorList>
    </citation>
    <scope>NUCLEOTIDE SEQUENCE [LARGE SCALE GENOMIC DNA]</scope>
    <source>
        <strain evidence="12">Ta-2019</strain>
    </source>
</reference>
<evidence type="ECO:0000313" key="13">
    <source>
        <dbReference type="Proteomes" id="UP000824469"/>
    </source>
</evidence>
<evidence type="ECO:0000256" key="4">
    <source>
        <dbReference type="ARBA" id="ARBA00022741"/>
    </source>
</evidence>
<keyword evidence="6 9" id="KW-0067">ATP-binding</keyword>
<evidence type="ECO:0000256" key="1">
    <source>
        <dbReference type="ARBA" id="ARBA00006529"/>
    </source>
</evidence>
<dbReference type="PROSITE" id="PS00107">
    <property type="entry name" value="PROTEIN_KINASE_ATP"/>
    <property type="match status" value="1"/>
</dbReference>
<keyword evidence="3" id="KW-0808">Transferase</keyword>
<keyword evidence="5" id="KW-0418">Kinase</keyword>
<feature type="binding site" evidence="9">
    <location>
        <position position="186"/>
    </location>
    <ligand>
        <name>ATP</name>
        <dbReference type="ChEBI" id="CHEBI:30616"/>
    </ligand>
</feature>
<evidence type="ECO:0000256" key="5">
    <source>
        <dbReference type="ARBA" id="ARBA00022777"/>
    </source>
</evidence>
<dbReference type="EMBL" id="JAHRHJ020000410">
    <property type="protein sequence ID" value="KAH9294084.1"/>
    <property type="molecule type" value="Genomic_DNA"/>
</dbReference>
<dbReference type="Pfam" id="PF00069">
    <property type="entry name" value="Pkinase"/>
    <property type="match status" value="1"/>
</dbReference>
<dbReference type="Proteomes" id="UP000824469">
    <property type="component" value="Unassembled WGS sequence"/>
</dbReference>
<comment type="similarity">
    <text evidence="1">Belongs to the protein kinase superfamily. STE Ser/Thr protein kinase family. MAP kinase kinase kinase subfamily.</text>
</comment>
<feature type="domain" description="Protein kinase" evidence="11">
    <location>
        <begin position="157"/>
        <end position="413"/>
    </location>
</feature>
<dbReference type="PROSITE" id="PS50011">
    <property type="entry name" value="PROTEIN_KINASE_DOM"/>
    <property type="match status" value="1"/>
</dbReference>
<dbReference type="GO" id="GO:0005524">
    <property type="term" value="F:ATP binding"/>
    <property type="evidence" value="ECO:0007669"/>
    <property type="project" value="UniProtKB-UniRule"/>
</dbReference>
<dbReference type="EC" id="2.7.11.25" evidence="2"/>
<evidence type="ECO:0000259" key="11">
    <source>
        <dbReference type="PROSITE" id="PS50011"/>
    </source>
</evidence>
<evidence type="ECO:0000256" key="9">
    <source>
        <dbReference type="PROSITE-ProRule" id="PRU10141"/>
    </source>
</evidence>
<feature type="compositionally biased region" description="Low complexity" evidence="10">
    <location>
        <begin position="119"/>
        <end position="144"/>
    </location>
</feature>
<accession>A0AA38F6A0</accession>
<organism evidence="12 13">
    <name type="scientific">Taxus chinensis</name>
    <name type="common">Chinese yew</name>
    <name type="synonym">Taxus wallichiana var. chinensis</name>
    <dbReference type="NCBI Taxonomy" id="29808"/>
    <lineage>
        <taxon>Eukaryota</taxon>
        <taxon>Viridiplantae</taxon>
        <taxon>Streptophyta</taxon>
        <taxon>Embryophyta</taxon>
        <taxon>Tracheophyta</taxon>
        <taxon>Spermatophyta</taxon>
        <taxon>Pinopsida</taxon>
        <taxon>Pinidae</taxon>
        <taxon>Conifers II</taxon>
        <taxon>Cupressales</taxon>
        <taxon>Taxaceae</taxon>
        <taxon>Taxus</taxon>
    </lineage>
</organism>
<dbReference type="GO" id="GO:0005737">
    <property type="term" value="C:cytoplasm"/>
    <property type="evidence" value="ECO:0007669"/>
    <property type="project" value="TreeGrafter"/>
</dbReference>
<evidence type="ECO:0000256" key="7">
    <source>
        <dbReference type="ARBA" id="ARBA00047559"/>
    </source>
</evidence>
<evidence type="ECO:0000256" key="2">
    <source>
        <dbReference type="ARBA" id="ARBA00012406"/>
    </source>
</evidence>